<sequence>MGTYAGQGDYAELMELQDRLDGEVEAMRNAGCQYARNEAEYRKALRLRILDERTKGTPVTVISDLCRGDPHIADLKCSRDCAEALYKASQEAINTIKLRIRIVNAQIDREWSRAANG</sequence>
<dbReference type="AlphaFoldDB" id="U2TTV5"/>
<dbReference type="OrthoDB" id="3196784at2"/>
<evidence type="ECO:0000313" key="1">
    <source>
        <dbReference type="EMBL" id="ERL09765.1"/>
    </source>
</evidence>
<reference evidence="1 2" key="1">
    <citation type="submission" date="2013-08" db="EMBL/GenBank/DDBJ databases">
        <authorList>
            <person name="Durkin A.S."/>
            <person name="Haft D.R."/>
            <person name="McCorrison J."/>
            <person name="Torralba M."/>
            <person name="Gillis M."/>
            <person name="Haft D.H."/>
            <person name="Methe B."/>
            <person name="Sutton G."/>
            <person name="Nelson K.E."/>
        </authorList>
    </citation>
    <scope>NUCLEOTIDE SEQUENCE [LARGE SCALE GENOMIC DNA]</scope>
    <source>
        <strain evidence="1 2">F0195</strain>
    </source>
</reference>
<evidence type="ECO:0000313" key="2">
    <source>
        <dbReference type="Proteomes" id="UP000016638"/>
    </source>
</evidence>
<dbReference type="Proteomes" id="UP000016638">
    <property type="component" value="Unassembled WGS sequence"/>
</dbReference>
<keyword evidence="2" id="KW-1185">Reference proteome</keyword>
<dbReference type="EMBL" id="AWEZ01000020">
    <property type="protein sequence ID" value="ERL09765.1"/>
    <property type="molecule type" value="Genomic_DNA"/>
</dbReference>
<dbReference type="PATRIC" id="fig|1125712.3.peg.602"/>
<dbReference type="RefSeq" id="WP_021725393.1">
    <property type="nucleotide sequence ID" value="NZ_AWEZ01000020.1"/>
</dbReference>
<accession>U2TTV5</accession>
<name>U2TTV5_9ACTN</name>
<dbReference type="STRING" id="1125712.HMPREF1316_1540"/>
<proteinExistence type="predicted"/>
<comment type="caution">
    <text evidence="1">The sequence shown here is derived from an EMBL/GenBank/DDBJ whole genome shotgun (WGS) entry which is preliminary data.</text>
</comment>
<gene>
    <name evidence="1" type="ORF">HMPREF1316_1540</name>
</gene>
<organism evidence="1 2">
    <name type="scientific">Olsenella profusa F0195</name>
    <dbReference type="NCBI Taxonomy" id="1125712"/>
    <lineage>
        <taxon>Bacteria</taxon>
        <taxon>Bacillati</taxon>
        <taxon>Actinomycetota</taxon>
        <taxon>Coriobacteriia</taxon>
        <taxon>Coriobacteriales</taxon>
        <taxon>Atopobiaceae</taxon>
        <taxon>Olsenella</taxon>
    </lineage>
</organism>
<protein>
    <submittedName>
        <fullName evidence="1">Uncharacterized protein</fullName>
    </submittedName>
</protein>